<protein>
    <submittedName>
        <fullName evidence="2">Uncharacterized protein</fullName>
    </submittedName>
</protein>
<gene>
    <name evidence="2" type="ORF">F2P81_015619</name>
</gene>
<accession>A0A6A4SJB2</accession>
<proteinExistence type="predicted"/>
<sequence length="157" mass="17699">MLLLRQQRQCRYISGIQPNTRSCLDNSEWLSSSRADQTSSHCHVPAAQRLILRPPRSLFVGQEKKKKKKTKYRSSGQQPHAEGLVVAAAAAATCHVPHQKDAMMLLNWTDCVQSGVGNPWHHNCSSYIFKRKPPPVVQLQCSHAPPILDINSVRQHF</sequence>
<comment type="caution">
    <text evidence="2">The sequence shown here is derived from an EMBL/GenBank/DDBJ whole genome shotgun (WGS) entry which is preliminary data.</text>
</comment>
<organism evidence="2 3">
    <name type="scientific">Scophthalmus maximus</name>
    <name type="common">Turbot</name>
    <name type="synonym">Psetta maxima</name>
    <dbReference type="NCBI Taxonomy" id="52904"/>
    <lineage>
        <taxon>Eukaryota</taxon>
        <taxon>Metazoa</taxon>
        <taxon>Chordata</taxon>
        <taxon>Craniata</taxon>
        <taxon>Vertebrata</taxon>
        <taxon>Euteleostomi</taxon>
        <taxon>Actinopterygii</taxon>
        <taxon>Neopterygii</taxon>
        <taxon>Teleostei</taxon>
        <taxon>Neoteleostei</taxon>
        <taxon>Acanthomorphata</taxon>
        <taxon>Carangaria</taxon>
        <taxon>Pleuronectiformes</taxon>
        <taxon>Pleuronectoidei</taxon>
        <taxon>Scophthalmidae</taxon>
        <taxon>Scophthalmus</taxon>
    </lineage>
</organism>
<dbReference type="EMBL" id="VEVO01000014">
    <property type="protein sequence ID" value="KAF0031064.1"/>
    <property type="molecule type" value="Genomic_DNA"/>
</dbReference>
<reference evidence="2 3" key="1">
    <citation type="submission" date="2019-06" db="EMBL/GenBank/DDBJ databases">
        <title>Draft genomes of female and male turbot (Scophthalmus maximus).</title>
        <authorList>
            <person name="Xu H."/>
            <person name="Xu X.-W."/>
            <person name="Shao C."/>
            <person name="Chen S."/>
        </authorList>
    </citation>
    <scope>NUCLEOTIDE SEQUENCE [LARGE SCALE GENOMIC DNA]</scope>
    <source>
        <strain evidence="2">Ysfricsl-2016a</strain>
        <tissue evidence="2">Blood</tissue>
    </source>
</reference>
<dbReference type="AlphaFoldDB" id="A0A6A4SJB2"/>
<evidence type="ECO:0000256" key="1">
    <source>
        <dbReference type="SAM" id="MobiDB-lite"/>
    </source>
</evidence>
<dbReference type="Proteomes" id="UP000438429">
    <property type="component" value="Unassembled WGS sequence"/>
</dbReference>
<feature type="region of interest" description="Disordered" evidence="1">
    <location>
        <begin position="59"/>
        <end position="78"/>
    </location>
</feature>
<evidence type="ECO:0000313" key="2">
    <source>
        <dbReference type="EMBL" id="KAF0031064.1"/>
    </source>
</evidence>
<name>A0A6A4SJB2_SCOMX</name>
<evidence type="ECO:0000313" key="3">
    <source>
        <dbReference type="Proteomes" id="UP000438429"/>
    </source>
</evidence>